<feature type="transmembrane region" description="Helical" evidence="7">
    <location>
        <begin position="58"/>
        <end position="78"/>
    </location>
</feature>
<reference evidence="9 10" key="1">
    <citation type="journal article" date="2018" name="IMA Fungus">
        <title>IMA Genome-F 9: Draft genome sequence of Annulohypoxylon stygium, Aspergillus mulundensis, Berkeleyomyces basicola (syn. Thielaviopsis basicola), Ceratocystis smalleyi, two Cercospora beticola strains, Coleophoma cylindrospora, Fusarium fracticaudum, Phialophora cf. hyalina, and Morchella septimelata.</title>
        <authorList>
            <person name="Wingfield B.D."/>
            <person name="Bills G.F."/>
            <person name="Dong Y."/>
            <person name="Huang W."/>
            <person name="Nel W.J."/>
            <person name="Swalarsk-Parry B.S."/>
            <person name="Vaghefi N."/>
            <person name="Wilken P.M."/>
            <person name="An Z."/>
            <person name="de Beer Z.W."/>
            <person name="De Vos L."/>
            <person name="Chen L."/>
            <person name="Duong T.A."/>
            <person name="Gao Y."/>
            <person name="Hammerbacher A."/>
            <person name="Kikkert J.R."/>
            <person name="Li Y."/>
            <person name="Li H."/>
            <person name="Li K."/>
            <person name="Li Q."/>
            <person name="Liu X."/>
            <person name="Ma X."/>
            <person name="Naidoo K."/>
            <person name="Pethybridge S.J."/>
            <person name="Sun J."/>
            <person name="Steenkamp E.T."/>
            <person name="van der Nest M.A."/>
            <person name="van Wyk S."/>
            <person name="Wingfield M.J."/>
            <person name="Xiong C."/>
            <person name="Yue Q."/>
            <person name="Zhang X."/>
        </authorList>
    </citation>
    <scope>NUCLEOTIDE SEQUENCE [LARGE SCALE GENOMIC DNA]</scope>
    <source>
        <strain evidence="9 10">BP5796</strain>
    </source>
</reference>
<feature type="compositionally biased region" description="Polar residues" evidence="6">
    <location>
        <begin position="299"/>
        <end position="316"/>
    </location>
</feature>
<evidence type="ECO:0000256" key="7">
    <source>
        <dbReference type="SAM" id="Phobius"/>
    </source>
</evidence>
<keyword evidence="2 7" id="KW-0812">Transmembrane</keyword>
<feature type="transmembrane region" description="Helical" evidence="7">
    <location>
        <begin position="221"/>
        <end position="248"/>
    </location>
</feature>
<dbReference type="GO" id="GO:0016020">
    <property type="term" value="C:membrane"/>
    <property type="evidence" value="ECO:0007669"/>
    <property type="project" value="UniProtKB-SubCell"/>
</dbReference>
<protein>
    <recommendedName>
        <fullName evidence="8">Rhodopsin domain-containing protein</fullName>
    </recommendedName>
</protein>
<evidence type="ECO:0000259" key="8">
    <source>
        <dbReference type="Pfam" id="PF20684"/>
    </source>
</evidence>
<evidence type="ECO:0000256" key="4">
    <source>
        <dbReference type="ARBA" id="ARBA00023136"/>
    </source>
</evidence>
<keyword evidence="3 7" id="KW-1133">Transmembrane helix</keyword>
<evidence type="ECO:0000256" key="2">
    <source>
        <dbReference type="ARBA" id="ARBA00022692"/>
    </source>
</evidence>
<keyword evidence="10" id="KW-1185">Reference proteome</keyword>
<proteinExistence type="inferred from homology"/>
<feature type="transmembrane region" description="Helical" evidence="7">
    <location>
        <begin position="27"/>
        <end position="46"/>
    </location>
</feature>
<feature type="transmembrane region" description="Helical" evidence="7">
    <location>
        <begin position="187"/>
        <end position="209"/>
    </location>
</feature>
<evidence type="ECO:0000256" key="5">
    <source>
        <dbReference type="ARBA" id="ARBA00038359"/>
    </source>
</evidence>
<feature type="transmembrane region" description="Helical" evidence="7">
    <location>
        <begin position="98"/>
        <end position="120"/>
    </location>
</feature>
<dbReference type="AlphaFoldDB" id="A0A3D8QB33"/>
<dbReference type="Proteomes" id="UP000256328">
    <property type="component" value="Unassembled WGS sequence"/>
</dbReference>
<dbReference type="PANTHER" id="PTHR33048:SF47">
    <property type="entry name" value="INTEGRAL MEMBRANE PROTEIN-RELATED"/>
    <property type="match status" value="1"/>
</dbReference>
<sequence>MASTTTTYPAGTTFWETPDYKGIEMRNLNICLVVISSVICGLRLYTRLVMTKTGGFDDIMSVAAWAFVVSLAGFDFISVRYGSGGHIDLVPLDSLVKFFSFLATQNLLYFWVVAVVRLSIVAFLPRLNKDKWYLYLVYAVGGVIFVQTVVAFFYKLTECTPIKDVWAPPFQPGLNCVSTAANNGMMIGHSVIGIIVDLTLIILPIAVIYKKMILSRQVIQIILVFTVGIFVVITGVVRLYLIATLNFADDSTYKMSTIGLWTDLESHVGYWVACFPALQPILKMVSYKLGFRSKLTSYGDTTTSNTKATPGTSRSVTRSKHGYVRSSNGVDATDTDSDSQKGIVTTTSADHAIELGKIRKVTETVVRFDQPHAAETEDRRYQESWANV</sequence>
<comment type="similarity">
    <text evidence="5">Belongs to the SAT4 family.</text>
</comment>
<accession>A0A3D8QB33</accession>
<evidence type="ECO:0000256" key="6">
    <source>
        <dbReference type="SAM" id="MobiDB-lite"/>
    </source>
</evidence>
<evidence type="ECO:0000256" key="1">
    <source>
        <dbReference type="ARBA" id="ARBA00004141"/>
    </source>
</evidence>
<evidence type="ECO:0000313" key="9">
    <source>
        <dbReference type="EMBL" id="RDW59046.1"/>
    </source>
</evidence>
<evidence type="ECO:0000313" key="10">
    <source>
        <dbReference type="Proteomes" id="UP000256328"/>
    </source>
</evidence>
<dbReference type="OrthoDB" id="5413793at2759"/>
<feature type="region of interest" description="Disordered" evidence="6">
    <location>
        <begin position="299"/>
        <end position="342"/>
    </location>
</feature>
<feature type="transmembrane region" description="Helical" evidence="7">
    <location>
        <begin position="132"/>
        <end position="154"/>
    </location>
</feature>
<feature type="domain" description="Rhodopsin" evidence="8">
    <location>
        <begin position="42"/>
        <end position="283"/>
    </location>
</feature>
<keyword evidence="4 7" id="KW-0472">Membrane</keyword>
<dbReference type="PANTHER" id="PTHR33048">
    <property type="entry name" value="PTH11-LIKE INTEGRAL MEMBRANE PROTEIN (AFU_ORTHOLOGUE AFUA_5G11245)"/>
    <property type="match status" value="1"/>
</dbReference>
<dbReference type="EMBL" id="PDLN01000020">
    <property type="protein sequence ID" value="RDW59046.1"/>
    <property type="molecule type" value="Genomic_DNA"/>
</dbReference>
<comment type="caution">
    <text evidence="9">The sequence shown here is derived from an EMBL/GenBank/DDBJ whole genome shotgun (WGS) entry which is preliminary data.</text>
</comment>
<name>A0A3D8QB33_9HELO</name>
<gene>
    <name evidence="9" type="ORF">BP5796_11970</name>
</gene>
<evidence type="ECO:0000256" key="3">
    <source>
        <dbReference type="ARBA" id="ARBA00022989"/>
    </source>
</evidence>
<dbReference type="Pfam" id="PF20684">
    <property type="entry name" value="Fung_rhodopsin"/>
    <property type="match status" value="1"/>
</dbReference>
<organism evidence="9 10">
    <name type="scientific">Coleophoma crateriformis</name>
    <dbReference type="NCBI Taxonomy" id="565419"/>
    <lineage>
        <taxon>Eukaryota</taxon>
        <taxon>Fungi</taxon>
        <taxon>Dikarya</taxon>
        <taxon>Ascomycota</taxon>
        <taxon>Pezizomycotina</taxon>
        <taxon>Leotiomycetes</taxon>
        <taxon>Helotiales</taxon>
        <taxon>Dermateaceae</taxon>
        <taxon>Coleophoma</taxon>
    </lineage>
</organism>
<dbReference type="InterPro" id="IPR049326">
    <property type="entry name" value="Rhodopsin_dom_fungi"/>
</dbReference>
<comment type="subcellular location">
    <subcellularLocation>
        <location evidence="1">Membrane</location>
        <topology evidence="1">Multi-pass membrane protein</topology>
    </subcellularLocation>
</comment>
<dbReference type="InterPro" id="IPR052337">
    <property type="entry name" value="SAT4-like"/>
</dbReference>